<keyword evidence="3" id="KW-1185">Reference proteome</keyword>
<dbReference type="AlphaFoldDB" id="A0AAN4Z3V4"/>
<gene>
    <name evidence="2" type="ORF">PMAYCL1PPCAC_01092</name>
</gene>
<name>A0AAN4Z3V4_9BILA</name>
<keyword evidence="1" id="KW-0472">Membrane</keyword>
<proteinExistence type="predicted"/>
<accession>A0AAN4Z3V4</accession>
<keyword evidence="1" id="KW-1133">Transmembrane helix</keyword>
<evidence type="ECO:0000313" key="2">
    <source>
        <dbReference type="EMBL" id="GMR30897.1"/>
    </source>
</evidence>
<organism evidence="2 3">
    <name type="scientific">Pristionchus mayeri</name>
    <dbReference type="NCBI Taxonomy" id="1317129"/>
    <lineage>
        <taxon>Eukaryota</taxon>
        <taxon>Metazoa</taxon>
        <taxon>Ecdysozoa</taxon>
        <taxon>Nematoda</taxon>
        <taxon>Chromadorea</taxon>
        <taxon>Rhabditida</taxon>
        <taxon>Rhabditina</taxon>
        <taxon>Diplogasteromorpha</taxon>
        <taxon>Diplogasteroidea</taxon>
        <taxon>Neodiplogasteridae</taxon>
        <taxon>Pristionchus</taxon>
    </lineage>
</organism>
<dbReference type="Proteomes" id="UP001328107">
    <property type="component" value="Unassembled WGS sequence"/>
</dbReference>
<evidence type="ECO:0000256" key="1">
    <source>
        <dbReference type="SAM" id="Phobius"/>
    </source>
</evidence>
<evidence type="ECO:0000313" key="3">
    <source>
        <dbReference type="Proteomes" id="UP001328107"/>
    </source>
</evidence>
<keyword evidence="1" id="KW-0812">Transmembrane</keyword>
<sequence>QLILYSYCMVSTKRFIFHDDCDLRPLISFFSLFLPALGLLICYRDVHRNVGHVISAADLRLGHVVLSDSLTVGLCVASVRDSNERRDGRVLVLSSRYGEVPVRV</sequence>
<feature type="transmembrane region" description="Helical" evidence="1">
    <location>
        <begin position="23"/>
        <end position="43"/>
    </location>
</feature>
<feature type="non-terminal residue" evidence="2">
    <location>
        <position position="1"/>
    </location>
</feature>
<dbReference type="EMBL" id="BTRK01000001">
    <property type="protein sequence ID" value="GMR30897.1"/>
    <property type="molecule type" value="Genomic_DNA"/>
</dbReference>
<protein>
    <submittedName>
        <fullName evidence="2">Uncharacterized protein</fullName>
    </submittedName>
</protein>
<comment type="caution">
    <text evidence="2">The sequence shown here is derived from an EMBL/GenBank/DDBJ whole genome shotgun (WGS) entry which is preliminary data.</text>
</comment>
<reference evidence="3" key="1">
    <citation type="submission" date="2022-10" db="EMBL/GenBank/DDBJ databases">
        <title>Genome assembly of Pristionchus species.</title>
        <authorList>
            <person name="Yoshida K."/>
            <person name="Sommer R.J."/>
        </authorList>
    </citation>
    <scope>NUCLEOTIDE SEQUENCE [LARGE SCALE GENOMIC DNA]</scope>
    <source>
        <strain evidence="3">RS5460</strain>
    </source>
</reference>